<feature type="domain" description="Glycosyltransferase 2-like" evidence="1">
    <location>
        <begin position="6"/>
        <end position="132"/>
    </location>
</feature>
<dbReference type="CAZy" id="GT2">
    <property type="family name" value="Glycosyltransferase Family 2"/>
</dbReference>
<evidence type="ECO:0000313" key="4">
    <source>
        <dbReference type="Proteomes" id="UP000471242"/>
    </source>
</evidence>
<dbReference type="PATRIC" id="fig|666.1969.peg.2999"/>
<dbReference type="SUPFAM" id="SSF53448">
    <property type="entry name" value="Nucleotide-diphospho-sugar transferases"/>
    <property type="match status" value="1"/>
</dbReference>
<dbReference type="Pfam" id="PF00535">
    <property type="entry name" value="Glycos_transf_2"/>
    <property type="match status" value="1"/>
</dbReference>
<evidence type="ECO:0000313" key="2">
    <source>
        <dbReference type="EMBL" id="BAA33604.1"/>
    </source>
</evidence>
<dbReference type="GO" id="GO:0016758">
    <property type="term" value="F:hexosyltransferase activity"/>
    <property type="evidence" value="ECO:0007669"/>
    <property type="project" value="UniProtKB-ARBA"/>
</dbReference>
<sequence>MTLDISVVIPLYNKNYSIVRCLNSVLYQTILPFEIIIVNDGSTDDSLVVLDYYLKTISMRDVNVIVHDQQNQGVSAARNNGIALAKSNYIALLDADDEWHPEHIGKMTTLIEKYPRLPVYTCKHEVCENGYSFTPPQIFSSELTTMGLIDNYFVRAGKYELVNSSKVVLYKPIFESVGGFPIGAKLCEDLYLWARLAEVGCFAFTDYLGVTVHQEKDMSRKARNYSQPYILEYYFNVSGSINSELHGYLWTVYRNHLRLSILNGNLSEFISRWKFGSYYFKPKSYLIFLYALIPKKIMNIFKVIRRFLLR</sequence>
<protein>
    <submittedName>
        <fullName evidence="3">Glycosyltransferase family 2 protein</fullName>
    </submittedName>
    <submittedName>
        <fullName evidence="2">WbfP protein</fullName>
    </submittedName>
</protein>
<dbReference type="PANTHER" id="PTHR22916">
    <property type="entry name" value="GLYCOSYLTRANSFERASE"/>
    <property type="match status" value="1"/>
</dbReference>
<proteinExistence type="predicted"/>
<dbReference type="CDD" id="cd00761">
    <property type="entry name" value="Glyco_tranf_GTA_type"/>
    <property type="match status" value="1"/>
</dbReference>
<evidence type="ECO:0000259" key="1">
    <source>
        <dbReference type="Pfam" id="PF00535"/>
    </source>
</evidence>
<dbReference type="EMBL" id="AB012956">
    <property type="protein sequence ID" value="BAA33604.1"/>
    <property type="molecule type" value="Genomic_DNA"/>
</dbReference>
<reference evidence="2" key="1">
    <citation type="journal article" date="1999" name="Gene">
        <title>The genes responsible for O-antigen synthesis of Vibrio cholerae O139 are closely related to those of Vibrio cholerae O22.</title>
        <authorList>
            <person name="Yamasaki S."/>
            <person name="Shimizu T."/>
            <person name="Hoshino K."/>
            <person name="Ho S.-T."/>
            <person name="Shimada T."/>
            <person name="Nair G.B."/>
            <person name="Takeda Y."/>
        </authorList>
    </citation>
    <scope>NUCLEOTIDE SEQUENCE</scope>
    <source>
        <strain evidence="2">MO45</strain>
    </source>
</reference>
<dbReference type="Gene3D" id="3.90.550.10">
    <property type="entry name" value="Spore Coat Polysaccharide Biosynthesis Protein SpsA, Chain A"/>
    <property type="match status" value="1"/>
</dbReference>
<reference evidence="3 4" key="2">
    <citation type="submission" date="2018-09" db="EMBL/GenBank/DDBJ databases">
        <title>Genomic epidemiology reveals two lineages of Vibrio cholerae that can cause global cholera epidemics despite absence of cholera toxin gene.</title>
        <authorList>
            <person name="Wang H."/>
            <person name="Zen W."/>
            <person name="Yu H."/>
            <person name="Zhang W."/>
            <person name="Pan J."/>
            <person name="Yang C."/>
            <person name="Cui Y."/>
        </authorList>
    </citation>
    <scope>NUCLEOTIDE SEQUENCE [LARGE SCALE GENOMIC DNA]</scope>
    <source>
        <strain evidence="3 4">00-1_S85</strain>
    </source>
</reference>
<dbReference type="RefSeq" id="WP_000171185.1">
    <property type="nucleotide sequence ID" value="NZ_CP040172.1"/>
</dbReference>
<organism evidence="2">
    <name type="scientific">Vibrio cholerae</name>
    <dbReference type="NCBI Taxonomy" id="666"/>
    <lineage>
        <taxon>Bacteria</taxon>
        <taxon>Pseudomonadati</taxon>
        <taxon>Pseudomonadota</taxon>
        <taxon>Gammaproteobacteria</taxon>
        <taxon>Vibrionales</taxon>
        <taxon>Vibrionaceae</taxon>
        <taxon>Vibrio</taxon>
    </lineage>
</organism>
<dbReference type="EMBL" id="QZRB01000021">
    <property type="protein sequence ID" value="MVD24489.1"/>
    <property type="molecule type" value="Genomic_DNA"/>
</dbReference>
<name>O87138_VIBCL</name>
<evidence type="ECO:0000313" key="3">
    <source>
        <dbReference type="EMBL" id="MVD24489.1"/>
    </source>
</evidence>
<dbReference type="AlphaFoldDB" id="O87138"/>
<gene>
    <name evidence="2" type="primary">wbfP</name>
    <name evidence="3" type="ORF">D6U24_14155</name>
</gene>
<dbReference type="Proteomes" id="UP000471242">
    <property type="component" value="Unassembled WGS sequence"/>
</dbReference>
<keyword evidence="3" id="KW-0808">Transferase</keyword>
<dbReference type="InterPro" id="IPR029044">
    <property type="entry name" value="Nucleotide-diphossugar_trans"/>
</dbReference>
<dbReference type="InterPro" id="IPR001173">
    <property type="entry name" value="Glyco_trans_2-like"/>
</dbReference>
<dbReference type="PANTHER" id="PTHR22916:SF3">
    <property type="entry name" value="UDP-GLCNAC:BETAGAL BETA-1,3-N-ACETYLGLUCOSAMINYLTRANSFERASE-LIKE PROTEIN 1"/>
    <property type="match status" value="1"/>
</dbReference>
<accession>O87138</accession>